<organism evidence="2 3">
    <name type="scientific">Owenia fusiformis</name>
    <name type="common">Polychaete worm</name>
    <dbReference type="NCBI Taxonomy" id="6347"/>
    <lineage>
        <taxon>Eukaryota</taxon>
        <taxon>Metazoa</taxon>
        <taxon>Spiralia</taxon>
        <taxon>Lophotrochozoa</taxon>
        <taxon>Annelida</taxon>
        <taxon>Polychaeta</taxon>
        <taxon>Sedentaria</taxon>
        <taxon>Canalipalpata</taxon>
        <taxon>Sabellida</taxon>
        <taxon>Oweniida</taxon>
        <taxon>Oweniidae</taxon>
        <taxon>Owenia</taxon>
    </lineage>
</organism>
<sequence>MGSGASTTTSRPSTAGAGWHSLATQRQNVYESSSTRPSTAPVQNCASGYTMSATGYPIDRQYLQAHSPRNQQQQQTFQNQAQQPMGHHYHQTTAHAMVAPPPYTPHGPPAYTHTAERPVPQPRRAPPPTAPDSESTVNLRAAQELSRRNEVSSIDRHHNTEPSQQRQVSVPNVPVRFSRDRSTVQVGTKIYNDPWMVWKSGNNDYDTSCDKMIASLMQIDEILQRITEIQSNCAYNLSEYGPHDVYDDPKIRSTVSQLTELQQHIGQLKEKLTPRSQRYPSPELTPPKVDETSDEMATRHEQEWDAAETSFVNDMSGIRGQLIPSQVKAELMNQQTMLDHLWMRQMMERWWLRQKARQQRRAMGLEVPDTDDEMSSSEEEFESDETDDEDADLEGQRRQNHDEMTQPTSAATDISAQLQGFLKSHGISSTTPLVPQQKADTTATHSHSSQTFRNVRDQQSQSKLDTNLGSTQTQGMQSKIPPLAALDGKHNVFRANNSHVPANGNNDTMRALGQTRDDLSESDDEVPEIFNSSTNQAKTGPDDDWDIPGMGSKTAALSANVPNDKSFENTIGNDSLVRDGPSHELSKIDPAISKDPSNLNNRSKYMKYARQKTDSDSDGEDDKHSKKLFDAIHITPPISSVGNDNDKDARPSVIEISDTESDSETTDTDGEQLATLKQQMSSIKSEPEQHREQNDKENIDDEIPEDDGEYSDDFDSDDQSTLLALKPKKKRGLKSAVIRSLAVKFFQPGNKTMKPEEFKELMRKTREERDFEQPNSCSSSTATTASIESKDSCTDPPEIDSDVNSADDKFIQTVVYQNSTGEIDPFDARHLLRQHLKENAALKKLNALQKKRHDEALKLKLGQMRPGFENNEASDEQEDTVGEIDDDTKQELQVIENRICKEVTELPNLSDHELRRLLEKYREQEKMLLSRRREEKDRNQDKLKRMLAEKKRQENEKLNQLDEEFYKDLKTKQERQKLTEEDLQQLIKEHLSRTEKLKHSRALERDSHQRKLEAKLAERRRKQKQTNQEAEQQKQIKMSKRRNRNNSDDER</sequence>
<feature type="compositionally biased region" description="Polar residues" evidence="1">
    <location>
        <begin position="1025"/>
        <end position="1036"/>
    </location>
</feature>
<feature type="compositionally biased region" description="Basic and acidic residues" evidence="1">
    <location>
        <begin position="576"/>
        <end position="587"/>
    </location>
</feature>
<reference evidence="2" key="1">
    <citation type="submission" date="2022-03" db="EMBL/GenBank/DDBJ databases">
        <authorList>
            <person name="Martin C."/>
        </authorList>
    </citation>
    <scope>NUCLEOTIDE SEQUENCE</scope>
</reference>
<dbReference type="AlphaFoldDB" id="A0A8S4N557"/>
<feature type="compositionally biased region" description="Acidic residues" evidence="1">
    <location>
        <begin position="698"/>
        <end position="718"/>
    </location>
</feature>
<accession>A0A8S4N557</accession>
<feature type="region of interest" description="Disordered" evidence="1">
    <location>
        <begin position="1"/>
        <end position="46"/>
    </location>
</feature>
<protein>
    <submittedName>
        <fullName evidence="2">Uncharacterized protein</fullName>
    </submittedName>
</protein>
<feature type="compositionally biased region" description="Low complexity" evidence="1">
    <location>
        <begin position="776"/>
        <end position="786"/>
    </location>
</feature>
<feature type="region of interest" description="Disordered" evidence="1">
    <location>
        <begin position="426"/>
        <end position="476"/>
    </location>
</feature>
<feature type="compositionally biased region" description="Basic and acidic residues" evidence="1">
    <location>
        <begin position="685"/>
        <end position="697"/>
    </location>
</feature>
<feature type="compositionally biased region" description="Low complexity" evidence="1">
    <location>
        <begin position="71"/>
        <end position="83"/>
    </location>
</feature>
<feature type="region of interest" description="Disordered" evidence="1">
    <location>
        <begin position="859"/>
        <end position="888"/>
    </location>
</feature>
<feature type="region of interest" description="Disordered" evidence="1">
    <location>
        <begin position="926"/>
        <end position="962"/>
    </location>
</feature>
<feature type="compositionally biased region" description="Basic and acidic residues" evidence="1">
    <location>
        <begin position="145"/>
        <end position="160"/>
    </location>
</feature>
<feature type="compositionally biased region" description="Acidic residues" evidence="1">
    <location>
        <begin position="657"/>
        <end position="670"/>
    </location>
</feature>
<proteinExistence type="predicted"/>
<feature type="region of interest" description="Disordered" evidence="1">
    <location>
        <begin position="754"/>
        <end position="807"/>
    </location>
</feature>
<feature type="compositionally biased region" description="Acidic residues" evidence="1">
    <location>
        <begin position="872"/>
        <end position="888"/>
    </location>
</feature>
<feature type="compositionally biased region" description="Polar residues" evidence="1">
    <location>
        <begin position="161"/>
        <end position="170"/>
    </location>
</feature>
<name>A0A8S4N557_OWEFU</name>
<feature type="compositionally biased region" description="Polar residues" evidence="1">
    <location>
        <begin position="555"/>
        <end position="573"/>
    </location>
</feature>
<comment type="caution">
    <text evidence="2">The sequence shown here is derived from an EMBL/GenBank/DDBJ whole genome shotgun (WGS) entry which is preliminary data.</text>
</comment>
<feature type="compositionally biased region" description="Basic and acidic residues" evidence="1">
    <location>
        <begin position="990"/>
        <end position="1017"/>
    </location>
</feature>
<keyword evidence="3" id="KW-1185">Reference proteome</keyword>
<feature type="region of interest" description="Disordered" evidence="1">
    <location>
        <begin position="66"/>
        <end position="170"/>
    </location>
</feature>
<feature type="compositionally biased region" description="Basic and acidic residues" evidence="1">
    <location>
        <begin position="394"/>
        <end position="404"/>
    </location>
</feature>
<evidence type="ECO:0000313" key="2">
    <source>
        <dbReference type="EMBL" id="CAH1775708.1"/>
    </source>
</evidence>
<feature type="region of interest" description="Disordered" evidence="1">
    <location>
        <begin position="362"/>
        <end position="409"/>
    </location>
</feature>
<evidence type="ECO:0000313" key="3">
    <source>
        <dbReference type="Proteomes" id="UP000749559"/>
    </source>
</evidence>
<feature type="region of interest" description="Disordered" evidence="1">
    <location>
        <begin position="990"/>
        <end position="1051"/>
    </location>
</feature>
<feature type="compositionally biased region" description="Polar residues" evidence="1">
    <location>
        <begin position="22"/>
        <end position="46"/>
    </location>
</feature>
<gene>
    <name evidence="2" type="ORF">OFUS_LOCUS2975</name>
</gene>
<feature type="compositionally biased region" description="Polar residues" evidence="1">
    <location>
        <begin position="675"/>
        <end position="684"/>
    </location>
</feature>
<feature type="compositionally biased region" description="Acidic residues" evidence="1">
    <location>
        <begin position="368"/>
        <end position="393"/>
    </location>
</feature>
<feature type="compositionally biased region" description="Pro residues" evidence="1">
    <location>
        <begin position="99"/>
        <end position="108"/>
    </location>
</feature>
<feature type="region of interest" description="Disordered" evidence="1">
    <location>
        <begin position="273"/>
        <end position="292"/>
    </location>
</feature>
<feature type="compositionally biased region" description="Basic and acidic residues" evidence="1">
    <location>
        <begin position="754"/>
        <end position="772"/>
    </location>
</feature>
<dbReference type="Proteomes" id="UP000749559">
    <property type="component" value="Unassembled WGS sequence"/>
</dbReference>
<feature type="compositionally biased region" description="Polar residues" evidence="1">
    <location>
        <begin position="1"/>
        <end position="13"/>
    </location>
</feature>
<feature type="compositionally biased region" description="Polar residues" evidence="1">
    <location>
        <begin position="498"/>
        <end position="508"/>
    </location>
</feature>
<feature type="compositionally biased region" description="Basic and acidic residues" evidence="1">
    <location>
        <begin position="611"/>
        <end position="630"/>
    </location>
</feature>
<evidence type="ECO:0000256" key="1">
    <source>
        <dbReference type="SAM" id="MobiDB-lite"/>
    </source>
</evidence>
<feature type="region of interest" description="Disordered" evidence="1">
    <location>
        <begin position="498"/>
        <end position="718"/>
    </location>
</feature>
<feature type="compositionally biased region" description="Pro residues" evidence="1">
    <location>
        <begin position="119"/>
        <end position="130"/>
    </location>
</feature>
<dbReference type="EMBL" id="CAIIXF020000001">
    <property type="protein sequence ID" value="CAH1775708.1"/>
    <property type="molecule type" value="Genomic_DNA"/>
</dbReference>